<gene>
    <name evidence="1" type="ORF">FCALED_LOCUS16766</name>
</gene>
<organism evidence="1 2">
    <name type="scientific">Funneliformis caledonium</name>
    <dbReference type="NCBI Taxonomy" id="1117310"/>
    <lineage>
        <taxon>Eukaryota</taxon>
        <taxon>Fungi</taxon>
        <taxon>Fungi incertae sedis</taxon>
        <taxon>Mucoromycota</taxon>
        <taxon>Glomeromycotina</taxon>
        <taxon>Glomeromycetes</taxon>
        <taxon>Glomerales</taxon>
        <taxon>Glomeraceae</taxon>
        <taxon>Funneliformis</taxon>
    </lineage>
</organism>
<protein>
    <submittedName>
        <fullName evidence="1">15433_t:CDS:1</fullName>
    </submittedName>
</protein>
<keyword evidence="2" id="KW-1185">Reference proteome</keyword>
<evidence type="ECO:0000313" key="1">
    <source>
        <dbReference type="EMBL" id="CAG8758488.1"/>
    </source>
</evidence>
<name>A0A9N9NUJ6_9GLOM</name>
<evidence type="ECO:0000313" key="2">
    <source>
        <dbReference type="Proteomes" id="UP000789570"/>
    </source>
</evidence>
<dbReference type="AlphaFoldDB" id="A0A9N9NUJ6"/>
<accession>A0A9N9NUJ6</accession>
<reference evidence="1" key="1">
    <citation type="submission" date="2021-06" db="EMBL/GenBank/DDBJ databases">
        <authorList>
            <person name="Kallberg Y."/>
            <person name="Tangrot J."/>
            <person name="Rosling A."/>
        </authorList>
    </citation>
    <scope>NUCLEOTIDE SEQUENCE</scope>
    <source>
        <strain evidence="1">UK204</strain>
    </source>
</reference>
<dbReference type="Proteomes" id="UP000789570">
    <property type="component" value="Unassembled WGS sequence"/>
</dbReference>
<sequence length="67" mass="7442">MNPVRAHRPGPTPALGLRALVRESNSIEAETKYKSDSLIRLSCASYSQGRLLRCNSKLNIAQKQNCK</sequence>
<proteinExistence type="predicted"/>
<dbReference type="EMBL" id="CAJVPQ010021486">
    <property type="protein sequence ID" value="CAG8758488.1"/>
    <property type="molecule type" value="Genomic_DNA"/>
</dbReference>
<comment type="caution">
    <text evidence="1">The sequence shown here is derived from an EMBL/GenBank/DDBJ whole genome shotgun (WGS) entry which is preliminary data.</text>
</comment>